<evidence type="ECO:0000256" key="2">
    <source>
        <dbReference type="ARBA" id="ARBA00023315"/>
    </source>
</evidence>
<gene>
    <name evidence="4" type="ORF">OMP40_35965</name>
</gene>
<dbReference type="RefSeq" id="WP_277538719.1">
    <property type="nucleotide sequence ID" value="NZ_JAPDIA010000009.1"/>
</dbReference>
<evidence type="ECO:0000256" key="1">
    <source>
        <dbReference type="ARBA" id="ARBA00022679"/>
    </source>
</evidence>
<reference evidence="4" key="1">
    <citation type="submission" date="2022-10" db="EMBL/GenBank/DDBJ databases">
        <title>Comparative genomic analysis of Cohnella hashimotonis sp. nov., isolated from the International Space Station.</title>
        <authorList>
            <person name="Simpson A."/>
            <person name="Venkateswaran K."/>
        </authorList>
    </citation>
    <scope>NUCLEOTIDE SEQUENCE</scope>
    <source>
        <strain evidence="4">DSM 28161</strain>
    </source>
</reference>
<dbReference type="Pfam" id="PF00583">
    <property type="entry name" value="Acetyltransf_1"/>
    <property type="match status" value="1"/>
</dbReference>
<protein>
    <submittedName>
        <fullName evidence="4">GNAT family N-acetyltransferase</fullName>
    </submittedName>
</protein>
<keyword evidence="1" id="KW-0808">Transferase</keyword>
<dbReference type="PANTHER" id="PTHR43420:SF47">
    <property type="entry name" value="N-ACETYLTRANSFERASE DOMAIN-CONTAINING PROTEIN"/>
    <property type="match status" value="1"/>
</dbReference>
<dbReference type="SUPFAM" id="SSF55729">
    <property type="entry name" value="Acyl-CoA N-acyltransferases (Nat)"/>
    <property type="match status" value="1"/>
</dbReference>
<name>A0A9X4KZB8_9BACL</name>
<evidence type="ECO:0000259" key="3">
    <source>
        <dbReference type="PROSITE" id="PS51186"/>
    </source>
</evidence>
<evidence type="ECO:0000313" key="5">
    <source>
        <dbReference type="Proteomes" id="UP001153404"/>
    </source>
</evidence>
<dbReference type="PROSITE" id="PS51186">
    <property type="entry name" value="GNAT"/>
    <property type="match status" value="1"/>
</dbReference>
<dbReference type="GO" id="GO:0016747">
    <property type="term" value="F:acyltransferase activity, transferring groups other than amino-acyl groups"/>
    <property type="evidence" value="ECO:0007669"/>
    <property type="project" value="InterPro"/>
</dbReference>
<dbReference type="InterPro" id="IPR050680">
    <property type="entry name" value="YpeA/RimI_acetyltransf"/>
</dbReference>
<comment type="caution">
    <text evidence="4">The sequence shown here is derived from an EMBL/GenBank/DDBJ whole genome shotgun (WGS) entry which is preliminary data.</text>
</comment>
<dbReference type="Gene3D" id="3.40.630.30">
    <property type="match status" value="1"/>
</dbReference>
<sequence length="169" mass="18506">MLIRVLEEEDASVYRQIRLTALRTDPDAYGSTYEREARFALETFAERIKPGAARFTLGAVGDGGGGTLAGIASFVREESLKTSHKGNVYGVYVAPEMRGAGVGRALMLDLIGQARALDGLEQLNLAVMSDNLAAKRLYASVGFEPYGVERRALKYGGRYFDEDFMALRL</sequence>
<keyword evidence="5" id="KW-1185">Reference proteome</keyword>
<accession>A0A9X4KZB8</accession>
<feature type="domain" description="N-acetyltransferase" evidence="3">
    <location>
        <begin position="1"/>
        <end position="169"/>
    </location>
</feature>
<dbReference type="AlphaFoldDB" id="A0A9X4KZB8"/>
<dbReference type="Proteomes" id="UP001153404">
    <property type="component" value="Unassembled WGS sequence"/>
</dbReference>
<evidence type="ECO:0000313" key="4">
    <source>
        <dbReference type="EMBL" id="MDG0814084.1"/>
    </source>
</evidence>
<dbReference type="CDD" id="cd04301">
    <property type="entry name" value="NAT_SF"/>
    <property type="match status" value="1"/>
</dbReference>
<dbReference type="EMBL" id="JAPDIA010000009">
    <property type="protein sequence ID" value="MDG0814084.1"/>
    <property type="molecule type" value="Genomic_DNA"/>
</dbReference>
<dbReference type="InterPro" id="IPR000182">
    <property type="entry name" value="GNAT_dom"/>
</dbReference>
<organism evidence="4 5">
    <name type="scientific">Cohnella rhizosphaerae</name>
    <dbReference type="NCBI Taxonomy" id="1457232"/>
    <lineage>
        <taxon>Bacteria</taxon>
        <taxon>Bacillati</taxon>
        <taxon>Bacillota</taxon>
        <taxon>Bacilli</taxon>
        <taxon>Bacillales</taxon>
        <taxon>Paenibacillaceae</taxon>
        <taxon>Cohnella</taxon>
    </lineage>
</organism>
<dbReference type="InterPro" id="IPR016181">
    <property type="entry name" value="Acyl_CoA_acyltransferase"/>
</dbReference>
<keyword evidence="2" id="KW-0012">Acyltransferase</keyword>
<dbReference type="PANTHER" id="PTHR43420">
    <property type="entry name" value="ACETYLTRANSFERASE"/>
    <property type="match status" value="1"/>
</dbReference>
<proteinExistence type="predicted"/>